<evidence type="ECO:0000313" key="2">
    <source>
        <dbReference type="EMBL" id="KXA88586.1"/>
    </source>
</evidence>
<keyword evidence="1" id="KW-0175">Coiled coil</keyword>
<name>A0A133U323_9EURY</name>
<evidence type="ECO:0008006" key="4">
    <source>
        <dbReference type="Google" id="ProtNLM"/>
    </source>
</evidence>
<accession>A0A133U323</accession>
<evidence type="ECO:0000313" key="3">
    <source>
        <dbReference type="Proteomes" id="UP000070163"/>
    </source>
</evidence>
<dbReference type="AlphaFoldDB" id="A0A133U323"/>
<evidence type="ECO:0000256" key="1">
    <source>
        <dbReference type="SAM" id="Coils"/>
    </source>
</evidence>
<keyword evidence="3" id="KW-1185">Reference proteome</keyword>
<proteinExistence type="predicted"/>
<reference evidence="2 3" key="1">
    <citation type="journal article" date="2016" name="Sci. Rep.">
        <title>Metabolic traits of an uncultured archaeal lineage -MSBL1- from brine pools of the Red Sea.</title>
        <authorList>
            <person name="Mwirichia R."/>
            <person name="Alam I."/>
            <person name="Rashid M."/>
            <person name="Vinu M."/>
            <person name="Ba-Alawi W."/>
            <person name="Anthony Kamau A."/>
            <person name="Kamanda Ngugi D."/>
            <person name="Goker M."/>
            <person name="Klenk H.P."/>
            <person name="Bajic V."/>
            <person name="Stingl U."/>
        </authorList>
    </citation>
    <scope>NUCLEOTIDE SEQUENCE [LARGE SCALE GENOMIC DNA]</scope>
    <source>
        <strain evidence="2">SCGC-AAA259A05</strain>
    </source>
</reference>
<dbReference type="EMBL" id="LHXJ01000144">
    <property type="protein sequence ID" value="KXA88586.1"/>
    <property type="molecule type" value="Genomic_DNA"/>
</dbReference>
<feature type="coiled-coil region" evidence="1">
    <location>
        <begin position="50"/>
        <end position="77"/>
    </location>
</feature>
<organism evidence="2 3">
    <name type="scientific">candidate division MSBL1 archaeon SCGC-AAA259A05</name>
    <dbReference type="NCBI Taxonomy" id="1698259"/>
    <lineage>
        <taxon>Archaea</taxon>
        <taxon>Methanobacteriati</taxon>
        <taxon>Methanobacteriota</taxon>
        <taxon>candidate division MSBL1</taxon>
    </lineage>
</organism>
<protein>
    <recommendedName>
        <fullName evidence="4">Transposase IS4-like domain-containing protein</fullName>
    </recommendedName>
</protein>
<sequence>MRKRIEAATLDEFQLSYETEHGKCHVKDSGKVEIGEGKWRIVLSYHDATRKKIQEKMEETRDEAEDLVDYLREKIERRRRGRPITKDGIEKELRKVLGKGYGCLDWSFDSEERSLEVEGWNEEWDRFYETAGIHAIITDHEDWSPSKVVRTYFGRTEIESIFHLTKKALVVPVEPPYVKEDHLVRAHLFLVFVGLLCYQYLRSKLPNDISEKDVKTAFDKLDMTVAIEEDTPQFKLSNIDNDALLLLESLELGEFLPE</sequence>
<comment type="caution">
    <text evidence="2">The sequence shown here is derived from an EMBL/GenBank/DDBJ whole genome shotgun (WGS) entry which is preliminary data.</text>
</comment>
<gene>
    <name evidence="2" type="ORF">AKJ57_06665</name>
</gene>
<dbReference type="PANTHER" id="PTHR34614:SF2">
    <property type="entry name" value="TRANSPOSASE IS4-LIKE DOMAIN-CONTAINING PROTEIN"/>
    <property type="match status" value="1"/>
</dbReference>
<dbReference type="Proteomes" id="UP000070163">
    <property type="component" value="Unassembled WGS sequence"/>
</dbReference>
<dbReference type="PANTHER" id="PTHR34614">
    <property type="match status" value="1"/>
</dbReference>